<dbReference type="eggNOG" id="COG3189">
    <property type="taxonomic scope" value="Bacteria"/>
</dbReference>
<dbReference type="AlphaFoldDB" id="B8DJQ0"/>
<gene>
    <name evidence="1" type="ordered locus">DvMF_0415</name>
</gene>
<reference evidence="1" key="1">
    <citation type="submission" date="2008-10" db="EMBL/GenBank/DDBJ databases">
        <title>Complete sequence of Desulfovibrio vulgaris str. 'Miyazaki F'.</title>
        <authorList>
            <person name="Lucas S."/>
            <person name="Copeland A."/>
            <person name="Lapidus A."/>
            <person name="Glavina del Rio T."/>
            <person name="Dalin E."/>
            <person name="Tice H."/>
            <person name="Bruce D."/>
            <person name="Goodwin L."/>
            <person name="Pitluck S."/>
            <person name="Sims D."/>
            <person name="Brettin T."/>
            <person name="Detter J.C."/>
            <person name="Han C."/>
            <person name="Larimer F."/>
            <person name="Land M."/>
            <person name="Hauser L."/>
            <person name="Kyrpides N."/>
            <person name="Mikhailova N."/>
            <person name="Hazen T.C."/>
            <person name="Richardson P."/>
        </authorList>
    </citation>
    <scope>NUCLEOTIDE SEQUENCE</scope>
    <source>
        <strain evidence="1">Miyazaki F</strain>
    </source>
</reference>
<dbReference type="OrthoDB" id="9790745at2"/>
<dbReference type="EMBL" id="CP001197">
    <property type="protein sequence ID" value="ACL07372.1"/>
    <property type="molecule type" value="Genomic_DNA"/>
</dbReference>
<proteinExistence type="predicted"/>
<evidence type="ECO:0000313" key="1">
    <source>
        <dbReference type="EMBL" id="ACL07372.1"/>
    </source>
</evidence>
<dbReference type="HOGENOM" id="CLU_137928_0_0_7"/>
<dbReference type="PANTHER" id="PTHR36849">
    <property type="entry name" value="CYTOPLASMIC PROTEIN-RELATED"/>
    <property type="match status" value="1"/>
</dbReference>
<protein>
    <recommendedName>
        <fullName evidence="2">Uroporphyrin-III C-methyltransferase</fullName>
    </recommendedName>
</protein>
<dbReference type="InterPro" id="IPR052552">
    <property type="entry name" value="YeaO-like"/>
</dbReference>
<sequence length="130" mass="14820">MAELRVRRVYETAPAEGADPAGTNDGLRVLVDRLWPRGLARDNARIDHWLRGVAPSDDLRRWFGHDPERWQEFRARYHAELRASAHPDLALLRRLAAEQGRVTLLFAARDETRNNAVALKTFLDTLPGTV</sequence>
<accession>B8DJQ0</accession>
<dbReference type="KEGG" id="dvm:DvMF_0415"/>
<organism evidence="1">
    <name type="scientific">Nitratidesulfovibrio vulgaris (strain DSM 19637 / Miyazaki F)</name>
    <name type="common">Desulfovibrio vulgaris</name>
    <dbReference type="NCBI Taxonomy" id="883"/>
    <lineage>
        <taxon>Bacteria</taxon>
        <taxon>Pseudomonadati</taxon>
        <taxon>Thermodesulfobacteriota</taxon>
        <taxon>Desulfovibrionia</taxon>
        <taxon>Desulfovibrionales</taxon>
        <taxon>Desulfovibrionaceae</taxon>
        <taxon>Nitratidesulfovibrio</taxon>
    </lineage>
</organism>
<dbReference type="Pfam" id="PF22752">
    <property type="entry name" value="DUF488-N3i"/>
    <property type="match status" value="1"/>
</dbReference>
<dbReference type="PANTHER" id="PTHR36849:SF1">
    <property type="entry name" value="CYTOPLASMIC PROTEIN"/>
    <property type="match status" value="1"/>
</dbReference>
<evidence type="ECO:0008006" key="2">
    <source>
        <dbReference type="Google" id="ProtNLM"/>
    </source>
</evidence>
<name>B8DJQ0_NITV9</name>